<dbReference type="SUPFAM" id="SSF51971">
    <property type="entry name" value="Nucleotide-binding domain"/>
    <property type="match status" value="1"/>
</dbReference>
<evidence type="ECO:0000256" key="8">
    <source>
        <dbReference type="ARBA" id="ARBA00049547"/>
    </source>
</evidence>
<gene>
    <name evidence="10" type="ordered locus">Gbro_4657</name>
</gene>
<dbReference type="AlphaFoldDB" id="D0L7J3"/>
<comment type="cofactor">
    <cofactor evidence="1">
        <name>FAD</name>
        <dbReference type="ChEBI" id="CHEBI:57692"/>
    </cofactor>
</comment>
<evidence type="ECO:0000256" key="4">
    <source>
        <dbReference type="ARBA" id="ARBA00022827"/>
    </source>
</evidence>
<dbReference type="InterPro" id="IPR023209">
    <property type="entry name" value="DAO"/>
</dbReference>
<dbReference type="eggNOG" id="COG0665">
    <property type="taxonomic scope" value="Bacteria"/>
</dbReference>
<dbReference type="Gene3D" id="3.30.9.10">
    <property type="entry name" value="D-Amino Acid Oxidase, subunit A, domain 2"/>
    <property type="match status" value="1"/>
</dbReference>
<protein>
    <recommendedName>
        <fullName evidence="7">D-amino-acid oxidase</fullName>
        <ecNumber evidence="6">1.4.3.3</ecNumber>
    </recommendedName>
</protein>
<comment type="catalytic activity">
    <reaction evidence="8">
        <text>a D-alpha-amino acid + O2 + H2O = a 2-oxocarboxylate + H2O2 + NH4(+)</text>
        <dbReference type="Rhea" id="RHEA:21816"/>
        <dbReference type="ChEBI" id="CHEBI:15377"/>
        <dbReference type="ChEBI" id="CHEBI:15379"/>
        <dbReference type="ChEBI" id="CHEBI:16240"/>
        <dbReference type="ChEBI" id="CHEBI:28938"/>
        <dbReference type="ChEBI" id="CHEBI:35179"/>
        <dbReference type="ChEBI" id="CHEBI:59871"/>
        <dbReference type="EC" id="1.4.3.3"/>
    </reaction>
    <physiologicalReaction direction="left-to-right" evidence="8">
        <dbReference type="Rhea" id="RHEA:21817"/>
    </physiologicalReaction>
</comment>
<dbReference type="Pfam" id="PF01266">
    <property type="entry name" value="DAO"/>
    <property type="match status" value="1"/>
</dbReference>
<evidence type="ECO:0000256" key="6">
    <source>
        <dbReference type="ARBA" id="ARBA00039101"/>
    </source>
</evidence>
<evidence type="ECO:0000313" key="10">
    <source>
        <dbReference type="EMBL" id="ACY23782.1"/>
    </source>
</evidence>
<evidence type="ECO:0000256" key="1">
    <source>
        <dbReference type="ARBA" id="ARBA00001974"/>
    </source>
</evidence>
<dbReference type="EMBL" id="CP001802">
    <property type="protein sequence ID" value="ACY23782.1"/>
    <property type="molecule type" value="Genomic_DNA"/>
</dbReference>
<dbReference type="SUPFAM" id="SSF54373">
    <property type="entry name" value="FAD-linked reductases, C-terminal domain"/>
    <property type="match status" value="1"/>
</dbReference>
<dbReference type="STRING" id="526226.Gbro_4657"/>
<dbReference type="PANTHER" id="PTHR11530:SF11">
    <property type="entry name" value="D-ASPARTATE OXIDASE"/>
    <property type="match status" value="1"/>
</dbReference>
<keyword evidence="5 10" id="KW-0560">Oxidoreductase</keyword>
<dbReference type="GO" id="GO:0019478">
    <property type="term" value="P:D-amino acid catabolic process"/>
    <property type="evidence" value="ECO:0007669"/>
    <property type="project" value="TreeGrafter"/>
</dbReference>
<dbReference type="Gene3D" id="3.40.50.720">
    <property type="entry name" value="NAD(P)-binding Rossmann-like Domain"/>
    <property type="match status" value="1"/>
</dbReference>
<keyword evidence="3" id="KW-0285">Flavoprotein</keyword>
<organism evidence="10 11">
    <name type="scientific">Gordonia bronchialis (strain ATCC 25592 / DSM 43247 / BCRC 13721 / JCM 3198 / KCTC 3076 / NBRC 16047 / NCTC 10667)</name>
    <name type="common">Rhodococcus bronchialis</name>
    <dbReference type="NCBI Taxonomy" id="526226"/>
    <lineage>
        <taxon>Bacteria</taxon>
        <taxon>Bacillati</taxon>
        <taxon>Actinomycetota</taxon>
        <taxon>Actinomycetes</taxon>
        <taxon>Mycobacteriales</taxon>
        <taxon>Gordoniaceae</taxon>
        <taxon>Gordonia</taxon>
    </lineage>
</organism>
<dbReference type="PANTHER" id="PTHR11530">
    <property type="entry name" value="D-AMINO ACID OXIDASE"/>
    <property type="match status" value="1"/>
</dbReference>
<evidence type="ECO:0000256" key="2">
    <source>
        <dbReference type="ARBA" id="ARBA00006730"/>
    </source>
</evidence>
<evidence type="ECO:0000313" key="11">
    <source>
        <dbReference type="Proteomes" id="UP000001219"/>
    </source>
</evidence>
<evidence type="ECO:0000256" key="5">
    <source>
        <dbReference type="ARBA" id="ARBA00023002"/>
    </source>
</evidence>
<proteinExistence type="inferred from homology"/>
<evidence type="ECO:0000259" key="9">
    <source>
        <dbReference type="Pfam" id="PF01266"/>
    </source>
</evidence>
<accession>D0L7J3</accession>
<dbReference type="RefSeq" id="WP_012836264.1">
    <property type="nucleotide sequence ID" value="NC_013441.1"/>
</dbReference>
<keyword evidence="11" id="KW-1185">Reference proteome</keyword>
<comment type="similarity">
    <text evidence="2">Belongs to the DAMOX/DASOX family.</text>
</comment>
<keyword evidence="4" id="KW-0274">FAD</keyword>
<dbReference type="GO" id="GO:0003884">
    <property type="term" value="F:D-amino-acid oxidase activity"/>
    <property type="evidence" value="ECO:0007669"/>
    <property type="project" value="UniProtKB-EC"/>
</dbReference>
<evidence type="ECO:0000256" key="3">
    <source>
        <dbReference type="ARBA" id="ARBA00022630"/>
    </source>
</evidence>
<dbReference type="InterPro" id="IPR006076">
    <property type="entry name" value="FAD-dep_OxRdtase"/>
</dbReference>
<reference evidence="11" key="1">
    <citation type="submission" date="2009-10" db="EMBL/GenBank/DDBJ databases">
        <title>The complete chromosome of Gordonia bronchialis DSM 43247.</title>
        <authorList>
            <consortium name="US DOE Joint Genome Institute (JGI-PGF)"/>
            <person name="Lucas S."/>
            <person name="Copeland A."/>
            <person name="Lapidus A."/>
            <person name="Glavina del Rio T."/>
            <person name="Dalin E."/>
            <person name="Tice H."/>
            <person name="Bruce D."/>
            <person name="Goodwin L."/>
            <person name="Pitluck S."/>
            <person name="Kyrpides N."/>
            <person name="Mavromatis K."/>
            <person name="Ivanova N."/>
            <person name="Ovchinnikova G."/>
            <person name="Saunders E."/>
            <person name="Brettin T."/>
            <person name="Detter J.C."/>
            <person name="Han C."/>
            <person name="Larimer F."/>
            <person name="Land M."/>
            <person name="Hauser L."/>
            <person name="Markowitz V."/>
            <person name="Cheng J.-F."/>
            <person name="Hugenholtz P."/>
            <person name="Woyke T."/>
            <person name="Wu D."/>
            <person name="Jando M."/>
            <person name="Schneider S."/>
            <person name="Goeker M."/>
            <person name="Klenk H.-P."/>
            <person name="Eisen J.A."/>
        </authorList>
    </citation>
    <scope>NUCLEOTIDE SEQUENCE [LARGE SCALE GENOMIC DNA]</scope>
    <source>
        <strain evidence="11">ATCC 25592 / DSM 43247 / BCRC 13721 / JCM 3198 / KCTC 3076 / NBRC 16047 / NCTC 10667</strain>
    </source>
</reference>
<name>D0L7J3_GORB4</name>
<dbReference type="GO" id="GO:0005737">
    <property type="term" value="C:cytoplasm"/>
    <property type="evidence" value="ECO:0007669"/>
    <property type="project" value="TreeGrafter"/>
</dbReference>
<reference evidence="10 11" key="2">
    <citation type="journal article" date="2010" name="Stand. Genomic Sci.">
        <title>Complete genome sequence of Gordonia bronchialis type strain (3410).</title>
        <authorList>
            <person name="Ivanova N."/>
            <person name="Sikorski J."/>
            <person name="Jando M."/>
            <person name="Lapidus A."/>
            <person name="Nolan M."/>
            <person name="Lucas S."/>
            <person name="Del Rio T.G."/>
            <person name="Tice H."/>
            <person name="Copeland A."/>
            <person name="Cheng J.F."/>
            <person name="Chen F."/>
            <person name="Bruce D."/>
            <person name="Goodwin L."/>
            <person name="Pitluck S."/>
            <person name="Mavromatis K."/>
            <person name="Ovchinnikova G."/>
            <person name="Pati A."/>
            <person name="Chen A."/>
            <person name="Palaniappan K."/>
            <person name="Land M."/>
            <person name="Hauser L."/>
            <person name="Chang Y.J."/>
            <person name="Jeffries C.D."/>
            <person name="Chain P."/>
            <person name="Saunders E."/>
            <person name="Han C."/>
            <person name="Detter J.C."/>
            <person name="Brettin T."/>
            <person name="Rohde M."/>
            <person name="Goker M."/>
            <person name="Bristow J."/>
            <person name="Eisen J.A."/>
            <person name="Markowitz V."/>
            <person name="Hugenholtz P."/>
            <person name="Klenk H.P."/>
            <person name="Kyrpides N.C."/>
        </authorList>
    </citation>
    <scope>NUCLEOTIDE SEQUENCE [LARGE SCALE GENOMIC DNA]</scope>
    <source>
        <strain evidence="11">ATCC 25592 / DSM 43247 / BCRC 13721 / JCM 3198 / KCTC 3076 / NBRC 16047 / NCTC 10667</strain>
    </source>
</reference>
<dbReference type="KEGG" id="gbr:Gbro_4657"/>
<dbReference type="EC" id="1.4.3.3" evidence="6"/>
<evidence type="ECO:0000256" key="7">
    <source>
        <dbReference type="ARBA" id="ARBA00039751"/>
    </source>
</evidence>
<dbReference type="Proteomes" id="UP000001219">
    <property type="component" value="Chromosome"/>
</dbReference>
<dbReference type="GO" id="GO:0071949">
    <property type="term" value="F:FAD binding"/>
    <property type="evidence" value="ECO:0007669"/>
    <property type="project" value="InterPro"/>
</dbReference>
<sequence>MSMPNPLRVNIIGAGVIGLSIACELLDRGATVTVISDAAHPYDCSPLAGAVWFPYGVSLDPEVLAWSWVTRERLEYVAHHDPAAGVAIRDGRYIIRDDSTDVSWAVGLPSYRELDLAELPDGALRGFTAALPVVDMSRYLPWLRNRAGSAHFVNRHITTLSDTECFHPDAVVVAAGIRSAELIADEAPPKPVRGQVVRLRNPGLTDWYVDELAPDGMTYVIPRFDDVVCGGTALAGDWSTEIDTATEAAILRRAIARVPALAGQPVVSRGVGLRPTRPSVRCGWVDGQRLPTLACYGHGGAGVSLSWGSAEAVARALAAR</sequence>
<feature type="domain" description="FAD dependent oxidoreductase" evidence="9">
    <location>
        <begin position="9"/>
        <end position="315"/>
    </location>
</feature>
<dbReference type="HOGENOM" id="CLU_034311_0_0_11"/>